<protein>
    <submittedName>
        <fullName evidence="2">Antitoxin Xre/MbcA/ParS toxin-binding domain-containing protein</fullName>
    </submittedName>
</protein>
<comment type="caution">
    <text evidence="2">The sequence shown here is derived from an EMBL/GenBank/DDBJ whole genome shotgun (WGS) entry which is preliminary data.</text>
</comment>
<dbReference type="Pfam" id="PF09722">
    <property type="entry name" value="Xre_MbcA_ParS_C"/>
    <property type="match status" value="1"/>
</dbReference>
<keyword evidence="3" id="KW-1185">Reference proteome</keyword>
<dbReference type="Proteomes" id="UP001336250">
    <property type="component" value="Unassembled WGS sequence"/>
</dbReference>
<organism evidence="2 3">
    <name type="scientific">Aquincola agrisoli</name>
    <dbReference type="NCBI Taxonomy" id="3119538"/>
    <lineage>
        <taxon>Bacteria</taxon>
        <taxon>Pseudomonadati</taxon>
        <taxon>Pseudomonadota</taxon>
        <taxon>Betaproteobacteria</taxon>
        <taxon>Burkholderiales</taxon>
        <taxon>Sphaerotilaceae</taxon>
        <taxon>Aquincola</taxon>
    </lineage>
</organism>
<name>A0AAW9QI42_9BURK</name>
<evidence type="ECO:0000313" key="2">
    <source>
        <dbReference type="EMBL" id="MEF7616935.1"/>
    </source>
</evidence>
<reference evidence="2 3" key="1">
    <citation type="submission" date="2024-02" db="EMBL/GenBank/DDBJ databases">
        <title>Genome sequence of Aquincola sp. MAHUQ-54.</title>
        <authorList>
            <person name="Huq M.A."/>
        </authorList>
    </citation>
    <scope>NUCLEOTIDE SEQUENCE [LARGE SCALE GENOMIC DNA]</scope>
    <source>
        <strain evidence="2 3">MAHUQ-54</strain>
    </source>
</reference>
<sequence length="129" mass="14127">MLTADMEADAGFQAFADELRSPGQPVIAPERFAAAMHLRQQDLAQLARVHRTTVAEAPTNAKLQAFMRDTLRVLSAAMGVAGDRDRAIYWYRNTPIPKFQHRTAEHLVSTGKTDAVVSYLLSIESGSAA</sequence>
<proteinExistence type="predicted"/>
<dbReference type="AlphaFoldDB" id="A0AAW9QI42"/>
<dbReference type="RefSeq" id="WP_332292563.1">
    <property type="nucleotide sequence ID" value="NZ_JAZIBG010000051.1"/>
</dbReference>
<accession>A0AAW9QI42</accession>
<evidence type="ECO:0000259" key="1">
    <source>
        <dbReference type="Pfam" id="PF09722"/>
    </source>
</evidence>
<gene>
    <name evidence="2" type="ORF">V4F39_23675</name>
</gene>
<evidence type="ECO:0000313" key="3">
    <source>
        <dbReference type="Proteomes" id="UP001336250"/>
    </source>
</evidence>
<dbReference type="EMBL" id="JAZIBG010000051">
    <property type="protein sequence ID" value="MEF7616935.1"/>
    <property type="molecule type" value="Genomic_DNA"/>
</dbReference>
<feature type="domain" description="Antitoxin Xre/MbcA/ParS-like toxin-binding" evidence="1">
    <location>
        <begin position="80"/>
        <end position="126"/>
    </location>
</feature>
<dbReference type="InterPro" id="IPR024467">
    <property type="entry name" value="Xre/MbcA/ParS-like_toxin-bd"/>
</dbReference>